<dbReference type="EMBL" id="JAVFHQ010000008">
    <property type="protein sequence ID" value="KAK4548210.1"/>
    <property type="molecule type" value="Genomic_DNA"/>
</dbReference>
<feature type="domain" description="AN1-type" evidence="6">
    <location>
        <begin position="24"/>
        <end position="72"/>
    </location>
</feature>
<dbReference type="AlphaFoldDB" id="A0AAV9JRV0"/>
<dbReference type="GO" id="GO:0008270">
    <property type="term" value="F:zinc ion binding"/>
    <property type="evidence" value="ECO:0007669"/>
    <property type="project" value="UniProtKB-KW"/>
</dbReference>
<evidence type="ECO:0000313" key="7">
    <source>
        <dbReference type="EMBL" id="KAK4548210.1"/>
    </source>
</evidence>
<accession>A0AAV9JRV0</accession>
<protein>
    <recommendedName>
        <fullName evidence="6">AN1-type domain-containing protein</fullName>
    </recommendedName>
</protein>
<dbReference type="Pfam" id="PF01428">
    <property type="entry name" value="zf-AN1"/>
    <property type="match status" value="2"/>
</dbReference>
<proteinExistence type="predicted"/>
<keyword evidence="8" id="KW-1185">Reference proteome</keyword>
<feature type="coiled-coil region" evidence="5">
    <location>
        <begin position="248"/>
        <end position="275"/>
    </location>
</feature>
<evidence type="ECO:0000256" key="4">
    <source>
        <dbReference type="PROSITE-ProRule" id="PRU00449"/>
    </source>
</evidence>
<name>A0AAV9JRV0_9PEZI</name>
<dbReference type="SMART" id="SM00154">
    <property type="entry name" value="ZnF_AN1"/>
    <property type="match status" value="2"/>
</dbReference>
<evidence type="ECO:0000256" key="5">
    <source>
        <dbReference type="SAM" id="Coils"/>
    </source>
</evidence>
<keyword evidence="5" id="KW-0175">Coiled coil</keyword>
<dbReference type="SUPFAM" id="SSF118310">
    <property type="entry name" value="AN1-like Zinc finger"/>
    <property type="match status" value="2"/>
</dbReference>
<dbReference type="GO" id="GO:0005737">
    <property type="term" value="C:cytoplasm"/>
    <property type="evidence" value="ECO:0007669"/>
    <property type="project" value="TreeGrafter"/>
</dbReference>
<comment type="caution">
    <text evidence="7">The sequence shown here is derived from an EMBL/GenBank/DDBJ whole genome shotgun (WGS) entry which is preliminary data.</text>
</comment>
<evidence type="ECO:0000256" key="3">
    <source>
        <dbReference type="ARBA" id="ARBA00022833"/>
    </source>
</evidence>
<dbReference type="PROSITE" id="PS51039">
    <property type="entry name" value="ZF_AN1"/>
    <property type="match status" value="1"/>
</dbReference>
<organism evidence="7 8">
    <name type="scientific">Oleoguttula mirabilis</name>
    <dbReference type="NCBI Taxonomy" id="1507867"/>
    <lineage>
        <taxon>Eukaryota</taxon>
        <taxon>Fungi</taxon>
        <taxon>Dikarya</taxon>
        <taxon>Ascomycota</taxon>
        <taxon>Pezizomycotina</taxon>
        <taxon>Dothideomycetes</taxon>
        <taxon>Dothideomycetidae</taxon>
        <taxon>Mycosphaerellales</taxon>
        <taxon>Teratosphaeriaceae</taxon>
        <taxon>Oleoguttula</taxon>
    </lineage>
</organism>
<dbReference type="InterPro" id="IPR000058">
    <property type="entry name" value="Znf_AN1"/>
</dbReference>
<keyword evidence="2 4" id="KW-0863">Zinc-finger</keyword>
<reference evidence="7 8" key="1">
    <citation type="submission" date="2021-11" db="EMBL/GenBank/DDBJ databases">
        <title>Black yeast isolated from Biological Soil Crust.</title>
        <authorList>
            <person name="Kurbessoian T."/>
        </authorList>
    </citation>
    <scope>NUCLEOTIDE SEQUENCE [LARGE SCALE GENOMIC DNA]</scope>
    <source>
        <strain evidence="7 8">CCFEE 5522</strain>
    </source>
</reference>
<dbReference type="InterPro" id="IPR057358">
    <property type="entry name" value="UBL_ZFAND1-like"/>
</dbReference>
<dbReference type="Proteomes" id="UP001324427">
    <property type="component" value="Unassembled WGS sequence"/>
</dbReference>
<dbReference type="Pfam" id="PF25327">
    <property type="entry name" value="UBL_ZFAND1"/>
    <property type="match status" value="1"/>
</dbReference>
<dbReference type="PANTHER" id="PTHR14677:SF40">
    <property type="entry name" value="CDC48-ASSOCIATED UBIQUITIN-LIKE_ZINC FINGER PROTEIN 1"/>
    <property type="match status" value="1"/>
</dbReference>
<keyword evidence="1" id="KW-0479">Metal-binding</keyword>
<evidence type="ECO:0000259" key="6">
    <source>
        <dbReference type="PROSITE" id="PS51039"/>
    </source>
</evidence>
<dbReference type="InterPro" id="IPR035896">
    <property type="entry name" value="AN1-like_Znf"/>
</dbReference>
<evidence type="ECO:0000256" key="1">
    <source>
        <dbReference type="ARBA" id="ARBA00022723"/>
    </source>
</evidence>
<dbReference type="PANTHER" id="PTHR14677">
    <property type="entry name" value="ARSENITE INDUCUBLE RNA ASSOCIATED PROTEIN AIP-1-RELATED"/>
    <property type="match status" value="1"/>
</dbReference>
<gene>
    <name evidence="7" type="ORF">LTR36_010079</name>
</gene>
<keyword evidence="3" id="KW-0862">Zinc</keyword>
<sequence length="316" mass="34263">MAPSRTPGPADEASYSTMATADVEAIGAHCQMTFCHQLDFLPFRCDSCKGKFCLDHRTETAHQCPKAGEWARRRVQAQQTSSNRAYTPTPKPSILTHEQQCSDPACKTLINTPLVTGVHCDKCNRSYCLKHRLTYEHNCANLTPLGARPAGPTQRAKGIAALEKLRAWGAAKKAAMPKAPASASKQAAAARVQATVTLKKTAKGDDKIPVEKRVYLHVEASSETITAKIPKGTFFYNAEYSVGRILDLAAKSLQVNNLNNRAESEEERLRVFHIEGGRLLGFSEKLGQTVQSGNTLVLLRGVGSDMASAPAADKTV</sequence>
<evidence type="ECO:0000256" key="2">
    <source>
        <dbReference type="ARBA" id="ARBA00022771"/>
    </source>
</evidence>
<dbReference type="Gene3D" id="4.10.1110.10">
    <property type="entry name" value="AN1-like Zinc finger"/>
    <property type="match status" value="2"/>
</dbReference>
<evidence type="ECO:0000313" key="8">
    <source>
        <dbReference type="Proteomes" id="UP001324427"/>
    </source>
</evidence>